<sequence>MSERRRIASDIAAKRGQLARSISELEEKLDVSKQSKLAGERITASYQRNPVPWWIGAGVVGVVIVSAVAWAVFGDD</sequence>
<dbReference type="InterPro" id="IPR022062">
    <property type="entry name" value="DUF3618"/>
</dbReference>
<evidence type="ECO:0000313" key="2">
    <source>
        <dbReference type="EMBL" id="CAB4584500.1"/>
    </source>
</evidence>
<keyword evidence="1" id="KW-0472">Membrane</keyword>
<dbReference type="Pfam" id="PF12277">
    <property type="entry name" value="DUF3618"/>
    <property type="match status" value="1"/>
</dbReference>
<accession>A0A6J6F6Y7</accession>
<keyword evidence="1" id="KW-1133">Transmembrane helix</keyword>
<proteinExistence type="predicted"/>
<protein>
    <submittedName>
        <fullName evidence="2">Unannotated protein</fullName>
    </submittedName>
</protein>
<evidence type="ECO:0000256" key="1">
    <source>
        <dbReference type="SAM" id="Phobius"/>
    </source>
</evidence>
<feature type="transmembrane region" description="Helical" evidence="1">
    <location>
        <begin position="51"/>
        <end position="73"/>
    </location>
</feature>
<organism evidence="2">
    <name type="scientific">freshwater metagenome</name>
    <dbReference type="NCBI Taxonomy" id="449393"/>
    <lineage>
        <taxon>unclassified sequences</taxon>
        <taxon>metagenomes</taxon>
        <taxon>ecological metagenomes</taxon>
    </lineage>
</organism>
<keyword evidence="1" id="KW-0812">Transmembrane</keyword>
<dbReference type="AlphaFoldDB" id="A0A6J6F6Y7"/>
<gene>
    <name evidence="2" type="ORF">UFOPK1788_00120</name>
</gene>
<reference evidence="2" key="1">
    <citation type="submission" date="2020-05" db="EMBL/GenBank/DDBJ databases">
        <authorList>
            <person name="Chiriac C."/>
            <person name="Salcher M."/>
            <person name="Ghai R."/>
            <person name="Kavagutti S V."/>
        </authorList>
    </citation>
    <scope>NUCLEOTIDE SEQUENCE</scope>
</reference>
<name>A0A6J6F6Y7_9ZZZZ</name>
<dbReference type="EMBL" id="CAEZUE010000007">
    <property type="protein sequence ID" value="CAB4584500.1"/>
    <property type="molecule type" value="Genomic_DNA"/>
</dbReference>